<evidence type="ECO:0000313" key="3">
    <source>
        <dbReference type="RefSeq" id="XP_022111152.1"/>
    </source>
</evidence>
<organism evidence="2 3">
    <name type="scientific">Acanthaster planci</name>
    <name type="common">Crown-of-thorns starfish</name>
    <dbReference type="NCBI Taxonomy" id="133434"/>
    <lineage>
        <taxon>Eukaryota</taxon>
        <taxon>Metazoa</taxon>
        <taxon>Echinodermata</taxon>
        <taxon>Eleutherozoa</taxon>
        <taxon>Asterozoa</taxon>
        <taxon>Asteroidea</taxon>
        <taxon>Valvatacea</taxon>
        <taxon>Valvatida</taxon>
        <taxon>Acanthasteridae</taxon>
        <taxon>Acanthaster</taxon>
    </lineage>
</organism>
<proteinExistence type="predicted"/>
<dbReference type="OrthoDB" id="261614at2759"/>
<dbReference type="SUPFAM" id="SSF52980">
    <property type="entry name" value="Restriction endonuclease-like"/>
    <property type="match status" value="1"/>
</dbReference>
<sequence>MGQIPLQVSPELCSEKGHAMVAQNSPEWYQLRKKMVTSSKVPALLGLRGSKCQEQMLREVMEQETEDDLKKNKRMASLPSFKRGQQYEDKAAEHFTQETGIPAYKVGIYRQGNTMFAASPDRILPGSWLLEIKTRVAGSASPLEKLDGTHFAQVQTQLYCTDRTEAILMSFLPEEQLAHYFYIKRNHVWWKVAEVILGSIVHKTKVEHWDLRETEVLRKIGNALLGQNAEFSNTKAFRSWTNDLGSTCKRVQLQASATL</sequence>
<dbReference type="InterPro" id="IPR017482">
    <property type="entry name" value="Lambda-type_endonuclease"/>
</dbReference>
<dbReference type="KEGG" id="aplc:110990453"/>
<reference evidence="3 4" key="1">
    <citation type="submission" date="2025-04" db="UniProtKB">
        <authorList>
            <consortium name="RefSeq"/>
        </authorList>
    </citation>
    <scope>IDENTIFICATION</scope>
</reference>
<dbReference type="NCBIfam" id="TIGR03033">
    <property type="entry name" value="phage_rel_nuc"/>
    <property type="match status" value="1"/>
</dbReference>
<dbReference type="InterPro" id="IPR019080">
    <property type="entry name" value="YqaJ_viral_recombinase"/>
</dbReference>
<dbReference type="AlphaFoldDB" id="A0A8B8A1B8"/>
<accession>A0A8B8A1B8</accession>
<dbReference type="GeneID" id="110990453"/>
<dbReference type="Pfam" id="PF09588">
    <property type="entry name" value="YqaJ"/>
    <property type="match status" value="1"/>
</dbReference>
<feature type="domain" description="YqaJ viral recombinase" evidence="1">
    <location>
        <begin position="27"/>
        <end position="163"/>
    </location>
</feature>
<gene>
    <name evidence="3 4 5" type="primary">LOC110990453</name>
</gene>
<dbReference type="RefSeq" id="XP_022111154.1">
    <property type="nucleotide sequence ID" value="XM_022255462.1"/>
</dbReference>
<evidence type="ECO:0000313" key="5">
    <source>
        <dbReference type="RefSeq" id="XP_022111154.1"/>
    </source>
</evidence>
<name>A0A8B8A1B8_ACAPL</name>
<dbReference type="InterPro" id="IPR011604">
    <property type="entry name" value="PDDEXK-like_dom_sf"/>
</dbReference>
<dbReference type="CDD" id="cd22343">
    <property type="entry name" value="PDDEXK_lambda_exonuclease-like"/>
    <property type="match status" value="1"/>
</dbReference>
<evidence type="ECO:0000313" key="4">
    <source>
        <dbReference type="RefSeq" id="XP_022111153.1"/>
    </source>
</evidence>
<dbReference type="Gene3D" id="3.90.320.10">
    <property type="match status" value="1"/>
</dbReference>
<dbReference type="RefSeq" id="XP_022111152.1">
    <property type="nucleotide sequence ID" value="XM_022255460.1"/>
</dbReference>
<protein>
    <submittedName>
        <fullName evidence="3 4">Uncharacterized protein LOC110990453</fullName>
    </submittedName>
</protein>
<dbReference type="PANTHER" id="PTHR46609:SF6">
    <property type="entry name" value="EXONUCLEASE, PHAGE-TYPE_RECB, C-TERMINAL DOMAIN-CONTAINING PROTEIN-RELATED"/>
    <property type="match status" value="1"/>
</dbReference>
<keyword evidence="2" id="KW-1185">Reference proteome</keyword>
<dbReference type="PANTHER" id="PTHR46609">
    <property type="entry name" value="EXONUCLEASE, PHAGE-TYPE/RECB, C-TERMINAL DOMAIN-CONTAINING PROTEIN"/>
    <property type="match status" value="1"/>
</dbReference>
<evidence type="ECO:0000259" key="1">
    <source>
        <dbReference type="Pfam" id="PF09588"/>
    </source>
</evidence>
<dbReference type="Proteomes" id="UP000694845">
    <property type="component" value="Unplaced"/>
</dbReference>
<dbReference type="GO" id="GO:0006281">
    <property type="term" value="P:DNA repair"/>
    <property type="evidence" value="ECO:0007669"/>
    <property type="project" value="UniProtKB-ARBA"/>
</dbReference>
<dbReference type="InterPro" id="IPR011335">
    <property type="entry name" value="Restrct_endonuc-II-like"/>
</dbReference>
<dbReference type="InterPro" id="IPR051703">
    <property type="entry name" value="NF-kappa-B_Signaling_Reg"/>
</dbReference>
<dbReference type="RefSeq" id="XP_022111153.1">
    <property type="nucleotide sequence ID" value="XM_022255461.1"/>
</dbReference>
<evidence type="ECO:0000313" key="2">
    <source>
        <dbReference type="Proteomes" id="UP000694845"/>
    </source>
</evidence>